<dbReference type="GO" id="GO:0004497">
    <property type="term" value="F:monooxygenase activity"/>
    <property type="evidence" value="ECO:0007669"/>
    <property type="project" value="UniProtKB-KW"/>
</dbReference>
<dbReference type="InterPro" id="IPR050476">
    <property type="entry name" value="Insect_CytP450_Detox"/>
</dbReference>
<dbReference type="EMBL" id="KZ308137">
    <property type="protein sequence ID" value="KAG8222560.1"/>
    <property type="molecule type" value="Genomic_DNA"/>
</dbReference>
<dbReference type="PRINTS" id="PR00463">
    <property type="entry name" value="EP450I"/>
</dbReference>
<dbReference type="FunFam" id="1.10.630.10:FF:000042">
    <property type="entry name" value="Cytochrome P450"/>
    <property type="match status" value="1"/>
</dbReference>
<evidence type="ECO:0008006" key="18">
    <source>
        <dbReference type="Google" id="ProtNLM"/>
    </source>
</evidence>
<gene>
    <name evidence="16" type="ORF">J437_LFUL016761</name>
</gene>
<organism evidence="16 17">
    <name type="scientific">Ladona fulva</name>
    <name type="common">Scarce chaser dragonfly</name>
    <name type="synonym">Libellula fulva</name>
    <dbReference type="NCBI Taxonomy" id="123851"/>
    <lineage>
        <taxon>Eukaryota</taxon>
        <taxon>Metazoa</taxon>
        <taxon>Ecdysozoa</taxon>
        <taxon>Arthropoda</taxon>
        <taxon>Hexapoda</taxon>
        <taxon>Insecta</taxon>
        <taxon>Pterygota</taxon>
        <taxon>Palaeoptera</taxon>
        <taxon>Odonata</taxon>
        <taxon>Epiprocta</taxon>
        <taxon>Anisoptera</taxon>
        <taxon>Libelluloidea</taxon>
        <taxon>Libellulidae</taxon>
        <taxon>Ladona</taxon>
    </lineage>
</organism>
<keyword evidence="12 15" id="KW-0472">Membrane</keyword>
<evidence type="ECO:0000256" key="4">
    <source>
        <dbReference type="ARBA" id="ARBA00010617"/>
    </source>
</evidence>
<dbReference type="GO" id="GO:0005789">
    <property type="term" value="C:endoplasmic reticulum membrane"/>
    <property type="evidence" value="ECO:0007669"/>
    <property type="project" value="UniProtKB-SubCell"/>
</dbReference>
<dbReference type="InterPro" id="IPR002401">
    <property type="entry name" value="Cyt_P450_E_grp-I"/>
</dbReference>
<dbReference type="Pfam" id="PF00067">
    <property type="entry name" value="p450"/>
    <property type="match status" value="1"/>
</dbReference>
<keyword evidence="11 14" id="KW-0503">Monooxygenase</keyword>
<evidence type="ECO:0000313" key="16">
    <source>
        <dbReference type="EMBL" id="KAG8222560.1"/>
    </source>
</evidence>
<dbReference type="OrthoDB" id="2789670at2759"/>
<dbReference type="GO" id="GO:0016705">
    <property type="term" value="F:oxidoreductase activity, acting on paired donors, with incorporation or reduction of molecular oxygen"/>
    <property type="evidence" value="ECO:0007669"/>
    <property type="project" value="InterPro"/>
</dbReference>
<keyword evidence="17" id="KW-1185">Reference proteome</keyword>
<keyword evidence="9 14" id="KW-0560">Oxidoreductase</keyword>
<proteinExistence type="inferred from homology"/>
<evidence type="ECO:0000256" key="3">
    <source>
        <dbReference type="ARBA" id="ARBA00004406"/>
    </source>
</evidence>
<keyword evidence="15" id="KW-0812">Transmembrane</keyword>
<keyword evidence="8" id="KW-0492">Microsome</keyword>
<comment type="caution">
    <text evidence="16">The sequence shown here is derived from an EMBL/GenBank/DDBJ whole genome shotgun (WGS) entry which is preliminary data.</text>
</comment>
<sequence>MGSSPQSAITMSAVVTLLVAVATLAAAVVGFFSWRFGYWRRRGIPYVKPSIPFGNMKDAFLAKRPFHHVMHDLSKQFEGKQYGGIFIFWQPALVVLEVDVIKDVLVRFAHSHFVDHVAGPDPKKDPLLAKTLFSSKGKRWRILRQSLSPAFSSGKMKMMYPLVKQKGIMLTEKMEDIASQPDPKADMKLSFARFTTDVIASCAFGIEVNSLNEPDNQFLKMGLKTIERSFRHMLDTVVILTLPSLRKITRSIFVVKEVADFFRHLVWNVVNEREEKGFKRGDFIDLLIQLKNKGSIQGDDEVRSDVKVEEKVIPDSEEYFHGDSLVSHAFVFYFAGFETSSTAMNFALFELAANQDCQERLIEEIDAVLESNKGEITYETLHSMKYLDMVVSETLRKYPALAMLDRVCTQEYRNKEHDLVIPKGMHVLIPVYTIHQNPIHYPDPEKFDPERFSDEAKKNRPSFTYMPFGEGPRMCIGMRFGLMQVKVGLFSVLSKLRFFLPEEFKHMRSSPLDAKAFLISPDDSLRLIVKKRTPRTA</sequence>
<evidence type="ECO:0000256" key="9">
    <source>
        <dbReference type="ARBA" id="ARBA00023002"/>
    </source>
</evidence>
<dbReference type="GO" id="GO:0005506">
    <property type="term" value="F:iron ion binding"/>
    <property type="evidence" value="ECO:0007669"/>
    <property type="project" value="InterPro"/>
</dbReference>
<dbReference type="PANTHER" id="PTHR24292">
    <property type="entry name" value="CYTOCHROME P450"/>
    <property type="match status" value="1"/>
</dbReference>
<reference evidence="16" key="1">
    <citation type="submission" date="2013-04" db="EMBL/GenBank/DDBJ databases">
        <authorList>
            <person name="Qu J."/>
            <person name="Murali S.C."/>
            <person name="Bandaranaike D."/>
            <person name="Bellair M."/>
            <person name="Blankenburg K."/>
            <person name="Chao H."/>
            <person name="Dinh H."/>
            <person name="Doddapaneni H."/>
            <person name="Downs B."/>
            <person name="Dugan-Rocha S."/>
            <person name="Elkadiri S."/>
            <person name="Gnanaolivu R.D."/>
            <person name="Hernandez B."/>
            <person name="Javaid M."/>
            <person name="Jayaseelan J.C."/>
            <person name="Lee S."/>
            <person name="Li M."/>
            <person name="Ming W."/>
            <person name="Munidasa M."/>
            <person name="Muniz J."/>
            <person name="Nguyen L."/>
            <person name="Ongeri F."/>
            <person name="Osuji N."/>
            <person name="Pu L.-L."/>
            <person name="Puazo M."/>
            <person name="Qu C."/>
            <person name="Quiroz J."/>
            <person name="Raj R."/>
            <person name="Weissenberger G."/>
            <person name="Xin Y."/>
            <person name="Zou X."/>
            <person name="Han Y."/>
            <person name="Richards S."/>
            <person name="Worley K."/>
            <person name="Muzny D."/>
            <person name="Gibbs R."/>
        </authorList>
    </citation>
    <scope>NUCLEOTIDE SEQUENCE</scope>
    <source>
        <strain evidence="16">Sampled in the wild</strain>
    </source>
</reference>
<name>A0A8K0NS11_LADFU</name>
<dbReference type="InterPro" id="IPR017972">
    <property type="entry name" value="Cyt_P450_CS"/>
</dbReference>
<dbReference type="SUPFAM" id="SSF48264">
    <property type="entry name" value="Cytochrome P450"/>
    <property type="match status" value="1"/>
</dbReference>
<keyword evidence="6 13" id="KW-0479">Metal-binding</keyword>
<evidence type="ECO:0000256" key="14">
    <source>
        <dbReference type="RuleBase" id="RU000461"/>
    </source>
</evidence>
<keyword evidence="15" id="KW-1133">Transmembrane helix</keyword>
<keyword evidence="7" id="KW-0256">Endoplasmic reticulum</keyword>
<comment type="cofactor">
    <cofactor evidence="1 13">
        <name>heme</name>
        <dbReference type="ChEBI" id="CHEBI:30413"/>
    </cofactor>
</comment>
<evidence type="ECO:0000256" key="10">
    <source>
        <dbReference type="ARBA" id="ARBA00023004"/>
    </source>
</evidence>
<evidence type="ECO:0000256" key="7">
    <source>
        <dbReference type="ARBA" id="ARBA00022824"/>
    </source>
</evidence>
<comment type="similarity">
    <text evidence="4 14">Belongs to the cytochrome P450 family.</text>
</comment>
<dbReference type="CDD" id="cd11056">
    <property type="entry name" value="CYP6-like"/>
    <property type="match status" value="1"/>
</dbReference>
<dbReference type="Gene3D" id="1.10.630.10">
    <property type="entry name" value="Cytochrome P450"/>
    <property type="match status" value="1"/>
</dbReference>
<evidence type="ECO:0000256" key="2">
    <source>
        <dbReference type="ARBA" id="ARBA00004174"/>
    </source>
</evidence>
<dbReference type="Proteomes" id="UP000792457">
    <property type="component" value="Unassembled WGS sequence"/>
</dbReference>
<keyword evidence="10 13" id="KW-0408">Iron</keyword>
<reference evidence="16" key="2">
    <citation type="submission" date="2017-10" db="EMBL/GenBank/DDBJ databases">
        <title>Ladona fulva Genome sequencing and assembly.</title>
        <authorList>
            <person name="Murali S."/>
            <person name="Richards S."/>
            <person name="Bandaranaike D."/>
            <person name="Bellair M."/>
            <person name="Blankenburg K."/>
            <person name="Chao H."/>
            <person name="Dinh H."/>
            <person name="Doddapaneni H."/>
            <person name="Dugan-Rocha S."/>
            <person name="Elkadiri S."/>
            <person name="Gnanaolivu R."/>
            <person name="Hernandez B."/>
            <person name="Skinner E."/>
            <person name="Javaid M."/>
            <person name="Lee S."/>
            <person name="Li M."/>
            <person name="Ming W."/>
            <person name="Munidasa M."/>
            <person name="Muniz J."/>
            <person name="Nguyen L."/>
            <person name="Hughes D."/>
            <person name="Osuji N."/>
            <person name="Pu L.-L."/>
            <person name="Puazo M."/>
            <person name="Qu C."/>
            <person name="Quiroz J."/>
            <person name="Raj R."/>
            <person name="Weissenberger G."/>
            <person name="Xin Y."/>
            <person name="Zou X."/>
            <person name="Han Y."/>
            <person name="Worley K."/>
            <person name="Muzny D."/>
            <person name="Gibbs R."/>
        </authorList>
    </citation>
    <scope>NUCLEOTIDE SEQUENCE</scope>
    <source>
        <strain evidence="16">Sampled in the wild</strain>
    </source>
</reference>
<dbReference type="AlphaFoldDB" id="A0A8K0NS11"/>
<evidence type="ECO:0000256" key="12">
    <source>
        <dbReference type="ARBA" id="ARBA00023136"/>
    </source>
</evidence>
<comment type="subcellular location">
    <subcellularLocation>
        <location evidence="3">Endoplasmic reticulum membrane</location>
        <topology evidence="3">Peripheral membrane protein</topology>
    </subcellularLocation>
    <subcellularLocation>
        <location evidence="2">Microsome membrane</location>
        <topology evidence="2">Peripheral membrane protein</topology>
    </subcellularLocation>
</comment>
<dbReference type="PANTHER" id="PTHR24292:SF54">
    <property type="entry name" value="CYP9F3-RELATED"/>
    <property type="match status" value="1"/>
</dbReference>
<dbReference type="InterPro" id="IPR001128">
    <property type="entry name" value="Cyt_P450"/>
</dbReference>
<evidence type="ECO:0000313" key="17">
    <source>
        <dbReference type="Proteomes" id="UP000792457"/>
    </source>
</evidence>
<evidence type="ECO:0000256" key="1">
    <source>
        <dbReference type="ARBA" id="ARBA00001971"/>
    </source>
</evidence>
<accession>A0A8K0NS11</accession>
<evidence type="ECO:0000256" key="13">
    <source>
        <dbReference type="PIRSR" id="PIRSR602401-1"/>
    </source>
</evidence>
<feature type="binding site" description="axial binding residue" evidence="13">
    <location>
        <position position="475"/>
    </location>
    <ligand>
        <name>heme</name>
        <dbReference type="ChEBI" id="CHEBI:30413"/>
    </ligand>
    <ligandPart>
        <name>Fe</name>
        <dbReference type="ChEBI" id="CHEBI:18248"/>
    </ligandPart>
</feature>
<dbReference type="InterPro" id="IPR036396">
    <property type="entry name" value="Cyt_P450_sf"/>
</dbReference>
<dbReference type="GO" id="GO:0020037">
    <property type="term" value="F:heme binding"/>
    <property type="evidence" value="ECO:0007669"/>
    <property type="project" value="InterPro"/>
</dbReference>
<evidence type="ECO:0000256" key="15">
    <source>
        <dbReference type="SAM" id="Phobius"/>
    </source>
</evidence>
<evidence type="ECO:0000256" key="6">
    <source>
        <dbReference type="ARBA" id="ARBA00022723"/>
    </source>
</evidence>
<feature type="transmembrane region" description="Helical" evidence="15">
    <location>
        <begin position="12"/>
        <end position="34"/>
    </location>
</feature>
<protein>
    <recommendedName>
        <fullName evidence="18">Cytochrome P450</fullName>
    </recommendedName>
</protein>
<dbReference type="PRINTS" id="PR00385">
    <property type="entry name" value="P450"/>
</dbReference>
<keyword evidence="5 13" id="KW-0349">Heme</keyword>
<evidence type="ECO:0000256" key="11">
    <source>
        <dbReference type="ARBA" id="ARBA00023033"/>
    </source>
</evidence>
<dbReference type="PROSITE" id="PS00086">
    <property type="entry name" value="CYTOCHROME_P450"/>
    <property type="match status" value="1"/>
</dbReference>
<evidence type="ECO:0000256" key="5">
    <source>
        <dbReference type="ARBA" id="ARBA00022617"/>
    </source>
</evidence>
<evidence type="ECO:0000256" key="8">
    <source>
        <dbReference type="ARBA" id="ARBA00022848"/>
    </source>
</evidence>